<dbReference type="PANTHER" id="PTHR30006">
    <property type="entry name" value="THIAMINE-BINDING PERIPLASMIC PROTEIN-RELATED"/>
    <property type="match status" value="1"/>
</dbReference>
<dbReference type="OrthoDB" id="124329at2759"/>
<dbReference type="Pfam" id="PF13343">
    <property type="entry name" value="SBP_bac_6"/>
    <property type="match status" value="1"/>
</dbReference>
<dbReference type="PANTHER" id="PTHR30006:SF2">
    <property type="entry name" value="ABC TRANSPORTER SUBSTRATE-BINDING PROTEIN"/>
    <property type="match status" value="1"/>
</dbReference>
<gene>
    <name evidence="4" type="ORF">BBAD15_g6888</name>
</gene>
<proteinExistence type="predicted"/>
<dbReference type="EMBL" id="ANFO01000640">
    <property type="protein sequence ID" value="KGQ07807.1"/>
    <property type="molecule type" value="Genomic_DNA"/>
</dbReference>
<feature type="chain" id="PRO_5002007051" description="ABC-type Fe3+ transport system" evidence="3">
    <location>
        <begin position="29"/>
        <end position="404"/>
    </location>
</feature>
<feature type="signal peptide" evidence="3">
    <location>
        <begin position="1"/>
        <end position="28"/>
    </location>
</feature>
<accession>A0A0A2VNB2</accession>
<name>A0A0A2VNB2_BEABA</name>
<dbReference type="STRING" id="1245745.A0A0A2VNB2"/>
<evidence type="ECO:0000313" key="4">
    <source>
        <dbReference type="EMBL" id="KGQ07807.1"/>
    </source>
</evidence>
<dbReference type="Proteomes" id="UP000030106">
    <property type="component" value="Unassembled WGS sequence"/>
</dbReference>
<evidence type="ECO:0000256" key="1">
    <source>
        <dbReference type="ARBA" id="ARBA00022729"/>
    </source>
</evidence>
<reference evidence="4 5" key="1">
    <citation type="submission" date="2012-10" db="EMBL/GenBank/DDBJ databases">
        <title>Genome sequencing and analysis of entomopathogenic fungi Beauveria bassiana D1-5.</title>
        <authorList>
            <person name="Li Q."/>
            <person name="Wang L."/>
            <person name="Zhang Z."/>
            <person name="Wang Q."/>
            <person name="Ren J."/>
            <person name="Wang M."/>
            <person name="Xu W."/>
            <person name="Wang J."/>
            <person name="Lu Y."/>
            <person name="Du Q."/>
            <person name="Sun Z."/>
        </authorList>
    </citation>
    <scope>NUCLEOTIDE SEQUENCE [LARGE SCALE GENOMIC DNA]</scope>
    <source>
        <strain evidence="4 5">D1-5</strain>
    </source>
</reference>
<evidence type="ECO:0000256" key="2">
    <source>
        <dbReference type="SAM" id="MobiDB-lite"/>
    </source>
</evidence>
<comment type="caution">
    <text evidence="4">The sequence shown here is derived from an EMBL/GenBank/DDBJ whole genome shotgun (WGS) entry which is preliminary data.</text>
</comment>
<dbReference type="HOGENOM" id="CLU_026974_5_1_1"/>
<evidence type="ECO:0000313" key="5">
    <source>
        <dbReference type="Proteomes" id="UP000030106"/>
    </source>
</evidence>
<dbReference type="eggNOG" id="ENOG502SDBY">
    <property type="taxonomic scope" value="Eukaryota"/>
</dbReference>
<dbReference type="AlphaFoldDB" id="A0A0A2VNB2"/>
<organism evidence="4 5">
    <name type="scientific">Beauveria bassiana D1-5</name>
    <dbReference type="NCBI Taxonomy" id="1245745"/>
    <lineage>
        <taxon>Eukaryota</taxon>
        <taxon>Fungi</taxon>
        <taxon>Dikarya</taxon>
        <taxon>Ascomycota</taxon>
        <taxon>Pezizomycotina</taxon>
        <taxon>Sordariomycetes</taxon>
        <taxon>Hypocreomycetidae</taxon>
        <taxon>Hypocreales</taxon>
        <taxon>Cordycipitaceae</taxon>
        <taxon>Beauveria</taxon>
    </lineage>
</organism>
<evidence type="ECO:0000256" key="3">
    <source>
        <dbReference type="SAM" id="SignalP"/>
    </source>
</evidence>
<feature type="region of interest" description="Disordered" evidence="2">
    <location>
        <begin position="358"/>
        <end position="404"/>
    </location>
</feature>
<dbReference type="SUPFAM" id="SSF53850">
    <property type="entry name" value="Periplasmic binding protein-like II"/>
    <property type="match status" value="1"/>
</dbReference>
<sequence>MPYVTKTRRSKMLPLSLAVASLASLALGEPLFRRAPQVETRSLDEIYEAAQAETKVVTVWHGGDEKNQQEFLKTEFEKRFPKIELNITVDLSKYHDVSLDEQLEANKVFVDSIILQTLNDYPRWVEKEALLSYAPAGFDKIEPSFKDENAFWYGVYVFFWSGGFNSKKLGSGAAPAEYEDWLKPEFKEKLVLTYPHDDDAVLFAFDLIIEEFGEEWFDKLLAQKPRWVRGTATPATIAASDDHPEAAFFATGGGFGTDGTLNFTQPTKGQYVSWPQRAAILKNAPHPEGAKLLHNFILSEEYQKAVGTWSVRTDMPTPEGFPDLKGNKNTDPNAFAKFMEDRGAVERRRFWYEAKMGPAVGKNPRDDDIGGPDAAAAAPPTQSNSTAPAAQACASSKAAKRAML</sequence>
<evidence type="ECO:0008006" key="6">
    <source>
        <dbReference type="Google" id="ProtNLM"/>
    </source>
</evidence>
<feature type="compositionally biased region" description="Low complexity" evidence="2">
    <location>
        <begin position="372"/>
        <end position="397"/>
    </location>
</feature>
<protein>
    <recommendedName>
        <fullName evidence="6">ABC-type Fe3+ transport system</fullName>
    </recommendedName>
</protein>
<keyword evidence="1 3" id="KW-0732">Signal</keyword>
<dbReference type="Gene3D" id="3.40.190.10">
    <property type="entry name" value="Periplasmic binding protein-like II"/>
    <property type="match status" value="2"/>
</dbReference>